<dbReference type="PRINTS" id="PR00420">
    <property type="entry name" value="RNGMNOXGNASE"/>
</dbReference>
<name>A0A317WV31_9EURO</name>
<dbReference type="InterPro" id="IPR036188">
    <property type="entry name" value="FAD/NAD-bd_sf"/>
</dbReference>
<keyword evidence="3" id="KW-0274">FAD</keyword>
<keyword evidence="8" id="KW-1185">Reference proteome</keyword>
<evidence type="ECO:0000313" key="8">
    <source>
        <dbReference type="Proteomes" id="UP000247233"/>
    </source>
</evidence>
<evidence type="ECO:0000313" key="7">
    <source>
        <dbReference type="EMBL" id="PWY90219.1"/>
    </source>
</evidence>
<evidence type="ECO:0000256" key="3">
    <source>
        <dbReference type="ARBA" id="ARBA00022827"/>
    </source>
</evidence>
<dbReference type="GO" id="GO:0004497">
    <property type="term" value="F:monooxygenase activity"/>
    <property type="evidence" value="ECO:0007669"/>
    <property type="project" value="UniProtKB-KW"/>
</dbReference>
<dbReference type="GO" id="GO:0071949">
    <property type="term" value="F:FAD binding"/>
    <property type="evidence" value="ECO:0007669"/>
    <property type="project" value="InterPro"/>
</dbReference>
<sequence length="409" mass="44809">MTVVAPEVRPLQVLIVGAGIGGLTAAIALGKQGHHVVILEKSTFSREAGAAIHVPPNCTALLNWLDIDPKEFGGTLLEQINRYDHLGNLKYHKDFSEIRQKWQAEWYLVHRVDLHNHLKQRALQTATLHMGCRIVAMDITSPRPSVTLDTGDRFEADVLLGADGLHSIVRSEIGQNPPPPFPAGKSCFRWLLPTEELRHLPATQDIVRDPGVFIEWAGADRRLVAYPCSDNSMFNLCAFLPTTEAGAAAEGWQASGSKDALVAGFSSFGPEVRELADRAKDDLKVWELFDMKSLPSWVRGRAAVLGDAAHPFQPYMGQGGAMAIEDAVSLAVMLPLGTSPADIPSRLALYEQARRPRVDLVLEYTRNNGVDENDTTAKRITPAEMVKFMGICFSHNEVKSSGGFMEVAV</sequence>
<dbReference type="PANTHER" id="PTHR13789:SF317">
    <property type="entry name" value="FAD-BINDING DOMAIN-CONTAINING PROTEIN-RELATED"/>
    <property type="match status" value="1"/>
</dbReference>
<evidence type="ECO:0000256" key="2">
    <source>
        <dbReference type="ARBA" id="ARBA00022630"/>
    </source>
</evidence>
<dbReference type="InterPro" id="IPR002938">
    <property type="entry name" value="FAD-bd"/>
</dbReference>
<dbReference type="SUPFAM" id="SSF51905">
    <property type="entry name" value="FAD/NAD(P)-binding domain"/>
    <property type="match status" value="1"/>
</dbReference>
<evidence type="ECO:0000256" key="4">
    <source>
        <dbReference type="ARBA" id="ARBA00023002"/>
    </source>
</evidence>
<evidence type="ECO:0000259" key="6">
    <source>
        <dbReference type="Pfam" id="PF01494"/>
    </source>
</evidence>
<dbReference type="InterPro" id="IPR050493">
    <property type="entry name" value="FAD-dep_Monooxygenase_BioMet"/>
</dbReference>
<evidence type="ECO:0000256" key="5">
    <source>
        <dbReference type="ARBA" id="ARBA00023033"/>
    </source>
</evidence>
<protein>
    <submittedName>
        <fullName evidence="7">FAD/NAD(P)-binding domain-containing protein</fullName>
    </submittedName>
</protein>
<gene>
    <name evidence="7" type="ORF">BO70DRAFT_426584</name>
</gene>
<keyword evidence="5" id="KW-0503">Monooxygenase</keyword>
<organism evidence="7 8">
    <name type="scientific">Aspergillus heteromorphus CBS 117.55</name>
    <dbReference type="NCBI Taxonomy" id="1448321"/>
    <lineage>
        <taxon>Eukaryota</taxon>
        <taxon>Fungi</taxon>
        <taxon>Dikarya</taxon>
        <taxon>Ascomycota</taxon>
        <taxon>Pezizomycotina</taxon>
        <taxon>Eurotiomycetes</taxon>
        <taxon>Eurotiomycetidae</taxon>
        <taxon>Eurotiales</taxon>
        <taxon>Aspergillaceae</taxon>
        <taxon>Aspergillus</taxon>
        <taxon>Aspergillus subgen. Circumdati</taxon>
    </lineage>
</organism>
<proteinExistence type="inferred from homology"/>
<dbReference type="OrthoDB" id="9993796at2759"/>
<comment type="similarity">
    <text evidence="1">Belongs to the paxM FAD-dependent monooxygenase family.</text>
</comment>
<dbReference type="RefSeq" id="XP_025403050.1">
    <property type="nucleotide sequence ID" value="XM_025547805.1"/>
</dbReference>
<keyword evidence="2" id="KW-0285">Flavoprotein</keyword>
<dbReference type="Gene3D" id="3.50.50.60">
    <property type="entry name" value="FAD/NAD(P)-binding domain"/>
    <property type="match status" value="1"/>
</dbReference>
<dbReference type="STRING" id="1448321.A0A317WV31"/>
<dbReference type="VEuPathDB" id="FungiDB:BO70DRAFT_426584"/>
<keyword evidence="4" id="KW-0560">Oxidoreductase</keyword>
<dbReference type="Pfam" id="PF01494">
    <property type="entry name" value="FAD_binding_3"/>
    <property type="match status" value="1"/>
</dbReference>
<accession>A0A317WV31</accession>
<dbReference type="PANTHER" id="PTHR13789">
    <property type="entry name" value="MONOOXYGENASE"/>
    <property type="match status" value="1"/>
</dbReference>
<reference evidence="7 8" key="1">
    <citation type="submission" date="2016-12" db="EMBL/GenBank/DDBJ databases">
        <title>The genomes of Aspergillus section Nigri reveals drivers in fungal speciation.</title>
        <authorList>
            <consortium name="DOE Joint Genome Institute"/>
            <person name="Vesth T.C."/>
            <person name="Nybo J."/>
            <person name="Theobald S."/>
            <person name="Brandl J."/>
            <person name="Frisvad J.C."/>
            <person name="Nielsen K.F."/>
            <person name="Lyhne E.K."/>
            <person name="Kogle M.E."/>
            <person name="Kuo A."/>
            <person name="Riley R."/>
            <person name="Clum A."/>
            <person name="Nolan M."/>
            <person name="Lipzen A."/>
            <person name="Salamov A."/>
            <person name="Henrissat B."/>
            <person name="Wiebenga A."/>
            <person name="De Vries R.P."/>
            <person name="Grigoriev I.V."/>
            <person name="Mortensen U.H."/>
            <person name="Andersen M.R."/>
            <person name="Baker S.E."/>
        </authorList>
    </citation>
    <scope>NUCLEOTIDE SEQUENCE [LARGE SCALE GENOMIC DNA]</scope>
    <source>
        <strain evidence="7 8">CBS 117.55</strain>
    </source>
</reference>
<feature type="domain" description="FAD-binding" evidence="6">
    <location>
        <begin position="12"/>
        <end position="363"/>
    </location>
</feature>
<dbReference type="Proteomes" id="UP000247233">
    <property type="component" value="Unassembled WGS sequence"/>
</dbReference>
<dbReference type="EMBL" id="MSFL01000003">
    <property type="protein sequence ID" value="PWY90219.1"/>
    <property type="molecule type" value="Genomic_DNA"/>
</dbReference>
<dbReference type="AlphaFoldDB" id="A0A317WV31"/>
<dbReference type="GeneID" id="37070042"/>
<dbReference type="SUPFAM" id="SSF54373">
    <property type="entry name" value="FAD-linked reductases, C-terminal domain"/>
    <property type="match status" value="1"/>
</dbReference>
<comment type="caution">
    <text evidence="7">The sequence shown here is derived from an EMBL/GenBank/DDBJ whole genome shotgun (WGS) entry which is preliminary data.</text>
</comment>
<evidence type="ECO:0000256" key="1">
    <source>
        <dbReference type="ARBA" id="ARBA00007992"/>
    </source>
</evidence>